<protein>
    <submittedName>
        <fullName evidence="3">Uncharacterized protein</fullName>
    </submittedName>
</protein>
<dbReference type="EMBL" id="JARKIE010000083">
    <property type="protein sequence ID" value="KAJ7687913.1"/>
    <property type="molecule type" value="Genomic_DNA"/>
</dbReference>
<keyword evidence="2" id="KW-0812">Transmembrane</keyword>
<reference evidence="3" key="1">
    <citation type="submission" date="2023-03" db="EMBL/GenBank/DDBJ databases">
        <title>Massive genome expansion in bonnet fungi (Mycena s.s.) driven by repeated elements and novel gene families across ecological guilds.</title>
        <authorList>
            <consortium name="Lawrence Berkeley National Laboratory"/>
            <person name="Harder C.B."/>
            <person name="Miyauchi S."/>
            <person name="Viragh M."/>
            <person name="Kuo A."/>
            <person name="Thoen E."/>
            <person name="Andreopoulos B."/>
            <person name="Lu D."/>
            <person name="Skrede I."/>
            <person name="Drula E."/>
            <person name="Henrissat B."/>
            <person name="Morin E."/>
            <person name="Kohler A."/>
            <person name="Barry K."/>
            <person name="LaButti K."/>
            <person name="Morin E."/>
            <person name="Salamov A."/>
            <person name="Lipzen A."/>
            <person name="Mereny Z."/>
            <person name="Hegedus B."/>
            <person name="Baldrian P."/>
            <person name="Stursova M."/>
            <person name="Weitz H."/>
            <person name="Taylor A."/>
            <person name="Grigoriev I.V."/>
            <person name="Nagy L.G."/>
            <person name="Martin F."/>
            <person name="Kauserud H."/>
        </authorList>
    </citation>
    <scope>NUCLEOTIDE SEQUENCE</scope>
    <source>
        <strain evidence="3">CBHHK067</strain>
    </source>
</reference>
<proteinExistence type="predicted"/>
<feature type="transmembrane region" description="Helical" evidence="2">
    <location>
        <begin position="130"/>
        <end position="152"/>
    </location>
</feature>
<sequence length="209" mass="22349">MNGARKIIYQSINVAPPREIIAHSTGWLKARPVTTSSGCTCAECTNPSRRPSSVDGRDPSVGPAGNSLGQTESPSDVSSGERENCSHSGYNTWNVTDGNGTCRATHQRTELWAHFTVTTCLVNLCFSQKYFLGVTAATTQIYIVIPAIFNILGGHPLRIALKFIVSKISMIQESITISAAVLSHECAGRPGASVLGLKADIWVPGIEYA</sequence>
<accession>A0AAD7GEZ2</accession>
<organism evidence="3 4">
    <name type="scientific">Mycena rosella</name>
    <name type="common">Pink bonnet</name>
    <name type="synonym">Agaricus rosellus</name>
    <dbReference type="NCBI Taxonomy" id="1033263"/>
    <lineage>
        <taxon>Eukaryota</taxon>
        <taxon>Fungi</taxon>
        <taxon>Dikarya</taxon>
        <taxon>Basidiomycota</taxon>
        <taxon>Agaricomycotina</taxon>
        <taxon>Agaricomycetes</taxon>
        <taxon>Agaricomycetidae</taxon>
        <taxon>Agaricales</taxon>
        <taxon>Marasmiineae</taxon>
        <taxon>Mycenaceae</taxon>
        <taxon>Mycena</taxon>
    </lineage>
</organism>
<feature type="region of interest" description="Disordered" evidence="1">
    <location>
        <begin position="44"/>
        <end position="90"/>
    </location>
</feature>
<evidence type="ECO:0000313" key="3">
    <source>
        <dbReference type="EMBL" id="KAJ7687913.1"/>
    </source>
</evidence>
<name>A0AAD7GEZ2_MYCRO</name>
<dbReference type="Proteomes" id="UP001221757">
    <property type="component" value="Unassembled WGS sequence"/>
</dbReference>
<keyword evidence="2" id="KW-0472">Membrane</keyword>
<gene>
    <name evidence="3" type="ORF">B0H17DRAFT_1135927</name>
</gene>
<evidence type="ECO:0000256" key="1">
    <source>
        <dbReference type="SAM" id="MobiDB-lite"/>
    </source>
</evidence>
<comment type="caution">
    <text evidence="3">The sequence shown here is derived from an EMBL/GenBank/DDBJ whole genome shotgun (WGS) entry which is preliminary data.</text>
</comment>
<feature type="compositionally biased region" description="Polar residues" evidence="1">
    <location>
        <begin position="67"/>
        <end position="78"/>
    </location>
</feature>
<evidence type="ECO:0000313" key="4">
    <source>
        <dbReference type="Proteomes" id="UP001221757"/>
    </source>
</evidence>
<evidence type="ECO:0000256" key="2">
    <source>
        <dbReference type="SAM" id="Phobius"/>
    </source>
</evidence>
<keyword evidence="4" id="KW-1185">Reference proteome</keyword>
<dbReference type="AlphaFoldDB" id="A0AAD7GEZ2"/>
<keyword evidence="2" id="KW-1133">Transmembrane helix</keyword>